<evidence type="ECO:0000313" key="2">
    <source>
        <dbReference type="Proteomes" id="UP000265520"/>
    </source>
</evidence>
<dbReference type="Proteomes" id="UP000265520">
    <property type="component" value="Unassembled WGS sequence"/>
</dbReference>
<keyword evidence="2" id="KW-1185">Reference proteome</keyword>
<accession>A0A392W5S3</accession>
<name>A0A392W5S3_9FABA</name>
<reference evidence="1 2" key="1">
    <citation type="journal article" date="2018" name="Front. Plant Sci.">
        <title>Red Clover (Trifolium pratense) and Zigzag Clover (T. medium) - A Picture of Genomic Similarities and Differences.</title>
        <authorList>
            <person name="Dluhosova J."/>
            <person name="Istvanek J."/>
            <person name="Nedelnik J."/>
            <person name="Repkova J."/>
        </authorList>
    </citation>
    <scope>NUCLEOTIDE SEQUENCE [LARGE SCALE GENOMIC DNA]</scope>
    <source>
        <strain evidence="2">cv. 10/8</strain>
        <tissue evidence="1">Leaf</tissue>
    </source>
</reference>
<sequence>MIVGNKRFFGRTDLATPGSEEAAVNLVGATKHPM</sequence>
<comment type="caution">
    <text evidence="1">The sequence shown here is derived from an EMBL/GenBank/DDBJ whole genome shotgun (WGS) entry which is preliminary data.</text>
</comment>
<feature type="non-terminal residue" evidence="1">
    <location>
        <position position="34"/>
    </location>
</feature>
<evidence type="ECO:0000313" key="1">
    <source>
        <dbReference type="EMBL" id="MCI95687.1"/>
    </source>
</evidence>
<proteinExistence type="predicted"/>
<protein>
    <submittedName>
        <fullName evidence="1">Uncharacterized protein</fullName>
    </submittedName>
</protein>
<dbReference type="EMBL" id="LXQA011393988">
    <property type="protein sequence ID" value="MCI95687.1"/>
    <property type="molecule type" value="Genomic_DNA"/>
</dbReference>
<organism evidence="1 2">
    <name type="scientific">Trifolium medium</name>
    <dbReference type="NCBI Taxonomy" id="97028"/>
    <lineage>
        <taxon>Eukaryota</taxon>
        <taxon>Viridiplantae</taxon>
        <taxon>Streptophyta</taxon>
        <taxon>Embryophyta</taxon>
        <taxon>Tracheophyta</taxon>
        <taxon>Spermatophyta</taxon>
        <taxon>Magnoliopsida</taxon>
        <taxon>eudicotyledons</taxon>
        <taxon>Gunneridae</taxon>
        <taxon>Pentapetalae</taxon>
        <taxon>rosids</taxon>
        <taxon>fabids</taxon>
        <taxon>Fabales</taxon>
        <taxon>Fabaceae</taxon>
        <taxon>Papilionoideae</taxon>
        <taxon>50 kb inversion clade</taxon>
        <taxon>NPAAA clade</taxon>
        <taxon>Hologalegina</taxon>
        <taxon>IRL clade</taxon>
        <taxon>Trifolieae</taxon>
        <taxon>Trifolium</taxon>
    </lineage>
</organism>
<dbReference type="AlphaFoldDB" id="A0A392W5S3"/>